<evidence type="ECO:0000313" key="1">
    <source>
        <dbReference type="EMBL" id="MDQ0496449.1"/>
    </source>
</evidence>
<gene>
    <name evidence="1" type="ORF">QOZ95_004639</name>
</gene>
<proteinExistence type="predicted"/>
<keyword evidence="2" id="KW-1185">Reference proteome</keyword>
<evidence type="ECO:0000313" key="2">
    <source>
        <dbReference type="Proteomes" id="UP001242811"/>
    </source>
</evidence>
<comment type="caution">
    <text evidence="1">The sequence shown here is derived from an EMBL/GenBank/DDBJ whole genome shotgun (WGS) entry which is preliminary data.</text>
</comment>
<sequence>MAKIMVPPEKLEAVSRQRALCTGHRGYLGGRSYEGDGWGQGHR</sequence>
<accession>A0ABU0L5C6</accession>
<dbReference type="Proteomes" id="UP001242811">
    <property type="component" value="Unassembled WGS sequence"/>
</dbReference>
<organism evidence="1 2">
    <name type="scientific">Paenibacillus brasilensis</name>
    <dbReference type="NCBI Taxonomy" id="128574"/>
    <lineage>
        <taxon>Bacteria</taxon>
        <taxon>Bacillati</taxon>
        <taxon>Bacillota</taxon>
        <taxon>Bacilli</taxon>
        <taxon>Bacillales</taxon>
        <taxon>Paenibacillaceae</taxon>
        <taxon>Paenibacillus</taxon>
    </lineage>
</organism>
<reference evidence="1 2" key="1">
    <citation type="submission" date="2023-07" db="EMBL/GenBank/DDBJ databases">
        <title>Genomic Encyclopedia of Type Strains, Phase IV (KMG-IV): sequencing the most valuable type-strain genomes for metagenomic binning, comparative biology and taxonomic classification.</title>
        <authorList>
            <person name="Goeker M."/>
        </authorList>
    </citation>
    <scope>NUCLEOTIDE SEQUENCE [LARGE SCALE GENOMIC DNA]</scope>
    <source>
        <strain evidence="1 2">DSM 14914</strain>
    </source>
</reference>
<protein>
    <submittedName>
        <fullName evidence="1">Uncharacterized protein</fullName>
    </submittedName>
</protein>
<name>A0ABU0L5C6_9BACL</name>
<dbReference type="EMBL" id="JAUSWA010000036">
    <property type="protein sequence ID" value="MDQ0496449.1"/>
    <property type="molecule type" value="Genomic_DNA"/>
</dbReference>